<dbReference type="PANTHER" id="PTHR46583:SF1">
    <property type="entry name" value="REGULATOR OF G-PROTEIN SIGNALING 22"/>
    <property type="match status" value="1"/>
</dbReference>
<dbReference type="InterPro" id="IPR016137">
    <property type="entry name" value="RGS"/>
</dbReference>
<feature type="domain" description="RGS" evidence="2">
    <location>
        <begin position="1195"/>
        <end position="1302"/>
    </location>
</feature>
<dbReference type="GO" id="GO:0005737">
    <property type="term" value="C:cytoplasm"/>
    <property type="evidence" value="ECO:0007669"/>
    <property type="project" value="TreeGrafter"/>
</dbReference>
<feature type="compositionally biased region" description="Low complexity" evidence="1">
    <location>
        <begin position="1463"/>
        <end position="1478"/>
    </location>
</feature>
<feature type="compositionally biased region" description="Acidic residues" evidence="1">
    <location>
        <begin position="498"/>
        <end position="510"/>
    </location>
</feature>
<sequence length="1559" mass="178450">MPEKRLSVVPPEVTVEDLEDFLATDDLFIEYFNHFLQLPTFPEPLFFNKDRGGFEVVSDAKQELKSRLRSVARAQQKRKPIYNAPHQVILEKQPPMMPWHYEQQEEPDLKTSFKVQCLNKDQGIHWIKDERLPAFLQSDCYLEYRLAKLISQTEIASKETDCPLHLYIDPEFKPFAIEKPFVEEEEVVDEKQLAIRRMFVCMGDAITTQTDDWFSQVKLSSETKLTTSSETRPSTAVGMSSIPMSSRPVSELSGRETAMDSGIGSMGRHSSMGEHHSVTFEEDLPNRDHLFKSPIRPRSPPAWRPPIGEDVCVVASGPGSSPFSGGGIYVDDIQEKEEPLESLISRDDADGTESKEREDEEEAESGCDVESQAFGDDQEEELDLPENNTITVHSLENLSLLIVSHAMINVLTTVYNHPVEEVNKYLDDNVLHKSSIKSSELKEDWMERVMLAEDFADANSEEKNVRIELPATEMERSVSKVSMTISSLGGKDQGDTDSLFDSDNEDDSMEPDTFFSRPPPTYDLMTMKGMEAFKKFLWGTAGERCWNLWLDIDKGKNIKDEEIQQIYLSQLREKYLKAGGLCELPAELRDSLGLSIPSHWTSMSKLLQVQPKLTKSLLLYWAPRFLMREAYQCRPGSSYAYHQRRLKTQQKREAYHEPRSITLLPLRPKTCMPRLRGNSVATENPSKHHSQTHKIATKSGKQGLKTRKSLPLLPLSSATTALVPKSPAPVKGDSPQTMGSSVEKRDGASTKTGSQVIKGQGVGQVGKKLTISYSEKIEPIPPDGKGDDGTGEQAETKVEEGQTRSANGHDERKRPVSAAESTSSQESEFLGGRRMESLLDGLYHEKKAGGFFMKYLENLGNQIFINCLNCWHELQEYHTLFFAEVFSPYALARKAQEIHSKFIVEGCYYSIHCSLQIRARIYRTAIPPFEELFDEAEEHIFQVLLAPWSTMKESDKVLYDKIQLTEEERQLEGITSRHLQRLQRRLNRERMMTPDFIYEEEDEEGKRESYYDSLAEKVPQEFKDFDYNKLIHNRLELENFRNFLDDNYALMDLLCWMDIESFRRTPHLDSAKRDQKAKDVKTKYLNKKYFFGPNSPATRKQQNEAMMAGGGWGKLLLDRPPTPILLEIQKYVRERLERKWLPLFLCTEEFQERQRPNMKFSDLMDDLLLNRRKRSQAIYKILESRWVSSSREIIMFRQALSNPFTCQQFRKFVSIKGENLENDVLFWLEVQKFKDMYHNHTEDSLIHQKISAIIRCFIDSEIQPGLHIDITPEQADKIIDKRPKEMGPYVFRDAQLTVFRVLFSHWSDFLKYRNTIADDKILEDLERKKRKQKKKEAEQRRLEEEKEQKAAAPKIEDDRMSISSRRMSRISGMFADFLDEEEEEERIQWKYSDYVKGLEREEQLLNGDDRASSILSSITNLMEDEESTTLEQELEKKQSKGEENGNVKSKAKGKVTFKRSDDSASISAASEAAESQISKTKKKVTLVEPSPSEKQSLNSAGGKNTNKGKVKMLNGSAAGSNNGKDGGKGSGKLTPAPPGKPKGDVITKHGSRPATSKRR</sequence>
<dbReference type="GO" id="GO:0009966">
    <property type="term" value="P:regulation of signal transduction"/>
    <property type="evidence" value="ECO:0007669"/>
    <property type="project" value="InterPro"/>
</dbReference>
<dbReference type="EMBL" id="JAIZAY010000011">
    <property type="protein sequence ID" value="KAJ8032832.1"/>
    <property type="molecule type" value="Genomic_DNA"/>
</dbReference>
<dbReference type="InterPro" id="IPR048073">
    <property type="entry name" value="RGS22_RGS_third"/>
</dbReference>
<evidence type="ECO:0000259" key="2">
    <source>
        <dbReference type="PROSITE" id="PS50132"/>
    </source>
</evidence>
<dbReference type="Pfam" id="PF00615">
    <property type="entry name" value="RGS"/>
    <property type="match status" value="1"/>
</dbReference>
<dbReference type="SUPFAM" id="SSF48097">
    <property type="entry name" value="Regulator of G-protein signaling, RGS"/>
    <property type="match status" value="4"/>
</dbReference>
<dbReference type="PROSITE" id="PS50132">
    <property type="entry name" value="RGS"/>
    <property type="match status" value="3"/>
</dbReference>
<feature type="domain" description="RGS" evidence="2">
    <location>
        <begin position="838"/>
        <end position="944"/>
    </location>
</feature>
<evidence type="ECO:0000313" key="4">
    <source>
        <dbReference type="Proteomes" id="UP001152320"/>
    </source>
</evidence>
<feature type="region of interest" description="Disordered" evidence="1">
    <location>
        <begin position="676"/>
        <end position="761"/>
    </location>
</feature>
<feature type="compositionally biased region" description="Basic residues" evidence="1">
    <location>
        <begin position="1549"/>
        <end position="1559"/>
    </location>
</feature>
<feature type="compositionally biased region" description="Basic residues" evidence="1">
    <location>
        <begin position="687"/>
        <end position="696"/>
    </location>
</feature>
<feature type="compositionally biased region" description="Low complexity" evidence="1">
    <location>
        <begin position="1514"/>
        <end position="1523"/>
    </location>
</feature>
<keyword evidence="4" id="KW-1185">Reference proteome</keyword>
<dbReference type="InterPro" id="IPR048074">
    <property type="entry name" value="RGS22_RGS_fourth"/>
</dbReference>
<feature type="compositionally biased region" description="Basic and acidic residues" evidence="1">
    <location>
        <begin position="1433"/>
        <end position="1445"/>
    </location>
</feature>
<feature type="compositionally biased region" description="Acidic residues" evidence="1">
    <location>
        <begin position="358"/>
        <end position="367"/>
    </location>
</feature>
<feature type="region of interest" description="Disordered" evidence="1">
    <location>
        <begin position="224"/>
        <end position="260"/>
    </location>
</feature>
<feature type="region of interest" description="Disordered" evidence="1">
    <location>
        <begin position="1329"/>
        <end position="1363"/>
    </location>
</feature>
<dbReference type="Gene3D" id="1.10.167.10">
    <property type="entry name" value="Regulator of G-protein Signalling 4, domain 2"/>
    <property type="match status" value="3"/>
</dbReference>
<gene>
    <name evidence="3" type="ORF">HOLleu_22894</name>
</gene>
<dbReference type="CDD" id="cd08725">
    <property type="entry name" value="RGS_RGS22_4"/>
    <property type="match status" value="1"/>
</dbReference>
<dbReference type="OrthoDB" id="10013157at2759"/>
<proteinExistence type="predicted"/>
<feature type="compositionally biased region" description="Low complexity" evidence="1">
    <location>
        <begin position="817"/>
        <end position="828"/>
    </location>
</feature>
<dbReference type="InterPro" id="IPR042651">
    <property type="entry name" value="Rgs22"/>
</dbReference>
<dbReference type="GO" id="GO:0005634">
    <property type="term" value="C:nucleus"/>
    <property type="evidence" value="ECO:0007669"/>
    <property type="project" value="TreeGrafter"/>
</dbReference>
<protein>
    <submittedName>
        <fullName evidence="3">Regulator of G-protein signaling 22</fullName>
    </submittedName>
</protein>
<dbReference type="InterPro" id="IPR044926">
    <property type="entry name" value="RGS_subdomain_2"/>
</dbReference>
<reference evidence="3" key="1">
    <citation type="submission" date="2021-10" db="EMBL/GenBank/DDBJ databases">
        <title>Tropical sea cucumber genome reveals ecological adaptation and Cuvierian tubules defense mechanism.</title>
        <authorList>
            <person name="Chen T."/>
        </authorList>
    </citation>
    <scope>NUCLEOTIDE SEQUENCE</scope>
    <source>
        <strain evidence="3">Nanhai2018</strain>
        <tissue evidence="3">Muscle</tissue>
    </source>
</reference>
<evidence type="ECO:0000256" key="1">
    <source>
        <dbReference type="SAM" id="MobiDB-lite"/>
    </source>
</evidence>
<dbReference type="GO" id="GO:0001965">
    <property type="term" value="F:G-protein alpha-subunit binding"/>
    <property type="evidence" value="ECO:0007669"/>
    <property type="project" value="InterPro"/>
</dbReference>
<comment type="caution">
    <text evidence="3">The sequence shown here is derived from an EMBL/GenBank/DDBJ whole genome shotgun (WGS) entry which is preliminary data.</text>
</comment>
<feature type="region of interest" description="Disordered" evidence="1">
    <location>
        <begin position="485"/>
        <end position="516"/>
    </location>
</feature>
<feature type="domain" description="RGS" evidence="2">
    <location>
        <begin position="1026"/>
        <end position="1152"/>
    </location>
</feature>
<dbReference type="CDD" id="cd08726">
    <property type="entry name" value="RGS_RGS22_3"/>
    <property type="match status" value="1"/>
</dbReference>
<dbReference type="PANTHER" id="PTHR46583">
    <property type="entry name" value="REGULATOR OF G-PROTEIN SIGNALING 22"/>
    <property type="match status" value="1"/>
</dbReference>
<feature type="region of interest" description="Disordered" evidence="1">
    <location>
        <begin position="339"/>
        <end position="373"/>
    </location>
</feature>
<feature type="region of interest" description="Disordered" evidence="1">
    <location>
        <begin position="775"/>
        <end position="829"/>
    </location>
</feature>
<dbReference type="InterPro" id="IPR036305">
    <property type="entry name" value="RGS_sf"/>
</dbReference>
<name>A0A9Q1H2I6_HOLLE</name>
<feature type="compositionally biased region" description="Basic and acidic residues" evidence="1">
    <location>
        <begin position="339"/>
        <end position="357"/>
    </location>
</feature>
<evidence type="ECO:0000313" key="3">
    <source>
        <dbReference type="EMBL" id="KAJ8032832.1"/>
    </source>
</evidence>
<feature type="compositionally biased region" description="Polar residues" evidence="1">
    <location>
        <begin position="232"/>
        <end position="248"/>
    </location>
</feature>
<accession>A0A9Q1H2I6</accession>
<feature type="compositionally biased region" description="Basic and acidic residues" evidence="1">
    <location>
        <begin position="1335"/>
        <end position="1360"/>
    </location>
</feature>
<feature type="compositionally biased region" description="Polar residues" evidence="1">
    <location>
        <begin position="1492"/>
        <end position="1507"/>
    </location>
</feature>
<dbReference type="Proteomes" id="UP001152320">
    <property type="component" value="Chromosome 11"/>
</dbReference>
<feature type="compositionally biased region" description="Basic and acidic residues" evidence="1">
    <location>
        <begin position="784"/>
        <end position="814"/>
    </location>
</feature>
<feature type="compositionally biased region" description="Low complexity" evidence="1">
    <location>
        <begin position="709"/>
        <end position="722"/>
    </location>
</feature>
<organism evidence="3 4">
    <name type="scientific">Holothuria leucospilota</name>
    <name type="common">Black long sea cucumber</name>
    <name type="synonym">Mertensiothuria leucospilota</name>
    <dbReference type="NCBI Taxonomy" id="206669"/>
    <lineage>
        <taxon>Eukaryota</taxon>
        <taxon>Metazoa</taxon>
        <taxon>Echinodermata</taxon>
        <taxon>Eleutherozoa</taxon>
        <taxon>Echinozoa</taxon>
        <taxon>Holothuroidea</taxon>
        <taxon>Aspidochirotacea</taxon>
        <taxon>Aspidochirotida</taxon>
        <taxon>Holothuriidae</taxon>
        <taxon>Holothuria</taxon>
    </lineage>
</organism>
<feature type="region of interest" description="Disordered" evidence="1">
    <location>
        <begin position="1422"/>
        <end position="1559"/>
    </location>
</feature>
<dbReference type="SMART" id="SM00315">
    <property type="entry name" value="RGS"/>
    <property type="match status" value="2"/>
</dbReference>